<evidence type="ECO:0000256" key="3">
    <source>
        <dbReference type="ARBA" id="ARBA00022729"/>
    </source>
</evidence>
<protein>
    <submittedName>
        <fullName evidence="7">C40 family peptidase</fullName>
    </submittedName>
</protein>
<gene>
    <name evidence="7" type="ORF">KEM10_19395</name>
</gene>
<evidence type="ECO:0000256" key="1">
    <source>
        <dbReference type="ARBA" id="ARBA00007074"/>
    </source>
</evidence>
<dbReference type="PANTHER" id="PTHR47360:SF1">
    <property type="entry name" value="ENDOPEPTIDASE NLPC-RELATED"/>
    <property type="match status" value="1"/>
</dbReference>
<dbReference type="PROSITE" id="PS51257">
    <property type="entry name" value="PROKAR_LIPOPROTEIN"/>
    <property type="match status" value="1"/>
</dbReference>
<keyword evidence="2" id="KW-0645">Protease</keyword>
<dbReference type="RefSeq" id="WP_212218341.1">
    <property type="nucleotide sequence ID" value="NZ_JAGUCO010000023.1"/>
</dbReference>
<evidence type="ECO:0000313" key="8">
    <source>
        <dbReference type="Proteomes" id="UP000708576"/>
    </source>
</evidence>
<comment type="similarity">
    <text evidence="1">Belongs to the peptidase C40 family.</text>
</comment>
<evidence type="ECO:0000259" key="6">
    <source>
        <dbReference type="PROSITE" id="PS51935"/>
    </source>
</evidence>
<proteinExistence type="inferred from homology"/>
<keyword evidence="4" id="KW-0378">Hydrolase</keyword>
<dbReference type="SUPFAM" id="SSF54001">
    <property type="entry name" value="Cysteine proteinases"/>
    <property type="match status" value="1"/>
</dbReference>
<evidence type="ECO:0000256" key="4">
    <source>
        <dbReference type="ARBA" id="ARBA00022801"/>
    </source>
</evidence>
<name>A0ABS5K059_9BACT</name>
<dbReference type="Proteomes" id="UP000708576">
    <property type="component" value="Unassembled WGS sequence"/>
</dbReference>
<dbReference type="InterPro" id="IPR000064">
    <property type="entry name" value="NLP_P60_dom"/>
</dbReference>
<evidence type="ECO:0000313" key="7">
    <source>
        <dbReference type="EMBL" id="MBS2100460.1"/>
    </source>
</evidence>
<reference evidence="7 8" key="1">
    <citation type="journal article" date="2015" name="Int. J. Syst. Evol. Microbiol.">
        <title>Carboxylicivirga linearis sp. nov., isolated from a sea cucumber culture pond.</title>
        <authorList>
            <person name="Wang F.Q."/>
            <person name="Zhou Y.X."/>
            <person name="Lin X.Z."/>
            <person name="Chen G.J."/>
            <person name="Du Z.J."/>
        </authorList>
    </citation>
    <scope>NUCLEOTIDE SEQUENCE [LARGE SCALE GENOMIC DNA]</scope>
    <source>
        <strain evidence="7 8">FB218</strain>
    </source>
</reference>
<dbReference type="InterPro" id="IPR052062">
    <property type="entry name" value="Murein_DD/LD_carboxypeptidase"/>
</dbReference>
<evidence type="ECO:0000256" key="5">
    <source>
        <dbReference type="ARBA" id="ARBA00022807"/>
    </source>
</evidence>
<organism evidence="7 8">
    <name type="scientific">Carboxylicivirga linearis</name>
    <dbReference type="NCBI Taxonomy" id="1628157"/>
    <lineage>
        <taxon>Bacteria</taxon>
        <taxon>Pseudomonadati</taxon>
        <taxon>Bacteroidota</taxon>
        <taxon>Bacteroidia</taxon>
        <taxon>Marinilabiliales</taxon>
        <taxon>Marinilabiliaceae</taxon>
        <taxon>Carboxylicivirga</taxon>
    </lineage>
</organism>
<feature type="domain" description="NlpC/P60" evidence="6">
    <location>
        <begin position="54"/>
        <end position="175"/>
    </location>
</feature>
<dbReference type="EMBL" id="JAGUCO010000023">
    <property type="protein sequence ID" value="MBS2100460.1"/>
    <property type="molecule type" value="Genomic_DNA"/>
</dbReference>
<sequence>MVGRWGIIVLIGLFTVSCQVSGYELLLDKTIDPTLRQRIEDFASRGIEQEWPAEFTKEDLVQSALKYKGTTCKAGGMTSKGLDCSGLVYLAGKNIGLNLPHKSSDMARYGNVVSTKGRLRKGDLIFFKGNSIRLVNHVGIMINTSEFIHVSSSKGCVITSLDDEYWGERFLWGTR</sequence>
<comment type="caution">
    <text evidence="7">The sequence shown here is derived from an EMBL/GenBank/DDBJ whole genome shotgun (WGS) entry which is preliminary data.</text>
</comment>
<dbReference type="PROSITE" id="PS51935">
    <property type="entry name" value="NLPC_P60"/>
    <property type="match status" value="1"/>
</dbReference>
<dbReference type="InterPro" id="IPR038765">
    <property type="entry name" value="Papain-like_cys_pep_sf"/>
</dbReference>
<evidence type="ECO:0000256" key="2">
    <source>
        <dbReference type="ARBA" id="ARBA00022670"/>
    </source>
</evidence>
<dbReference type="Gene3D" id="3.90.1720.10">
    <property type="entry name" value="endopeptidase domain like (from Nostoc punctiforme)"/>
    <property type="match status" value="1"/>
</dbReference>
<keyword evidence="8" id="KW-1185">Reference proteome</keyword>
<accession>A0ABS5K059</accession>
<dbReference type="Pfam" id="PF00877">
    <property type="entry name" value="NLPC_P60"/>
    <property type="match status" value="1"/>
</dbReference>
<dbReference type="PANTHER" id="PTHR47360">
    <property type="entry name" value="MUREIN DD-ENDOPEPTIDASE MEPS/MUREIN LD-CARBOXYPEPTIDASE"/>
    <property type="match status" value="1"/>
</dbReference>
<keyword evidence="5" id="KW-0788">Thiol protease</keyword>
<keyword evidence="3" id="KW-0732">Signal</keyword>